<dbReference type="GO" id="GO:0005737">
    <property type="term" value="C:cytoplasm"/>
    <property type="evidence" value="ECO:0007669"/>
    <property type="project" value="InterPro"/>
</dbReference>
<dbReference type="InterPro" id="IPR000673">
    <property type="entry name" value="Sig_transdc_resp-reg_Me-estase"/>
</dbReference>
<keyword evidence="3 6" id="KW-0378">Hydrolase</keyword>
<dbReference type="PANTHER" id="PTHR42872">
    <property type="entry name" value="PROTEIN-GLUTAMATE METHYLESTERASE/PROTEIN-GLUTAMINE GLUTAMINASE"/>
    <property type="match status" value="1"/>
</dbReference>
<dbReference type="AlphaFoldDB" id="A0A0D9AR09"/>
<evidence type="ECO:0000313" key="11">
    <source>
        <dbReference type="Proteomes" id="UP000032487"/>
    </source>
</evidence>
<name>A0A0D9AR09_STUST</name>
<dbReference type="InterPro" id="IPR035909">
    <property type="entry name" value="CheB_C"/>
</dbReference>
<dbReference type="SUPFAM" id="SSF52738">
    <property type="entry name" value="Methylesterase CheB, C-terminal domain"/>
    <property type="match status" value="1"/>
</dbReference>
<sequence>MRVLVVDDSEVVRMLLQAVLESTGAEVRLAESGEQALEMLESYTPDIVTMDIHMPGIDGYTTISRILKRHALPVVVLTASANAADSTTAMKGLEVGALAVLEKPAGPDAPDFDQHIDELLRTLRVMSQVKVVRRQRLVTERIRAAPTLQIDRVVSQVPRLVAVAASAGGPAALKILLQRLQPGQPWTLILVQHIAPGFLTSFCQWLQSITSMPVEIGCDGQLLQRGRLYLSPDGYQIGITADCHLRLEACRPEQAFCPSADYLFHSIARTLGRQAIGVQLSGMGRDGAAGLAELKRNGALTFVQEPSDAIIDSMPRAAIDLQAACEVMSAQGIAEMLNTIAMQATS</sequence>
<dbReference type="Gene3D" id="3.40.50.2300">
    <property type="match status" value="1"/>
</dbReference>
<feature type="active site" evidence="6">
    <location>
        <position position="193"/>
    </location>
</feature>
<keyword evidence="2 6" id="KW-0145">Chemotaxis</keyword>
<evidence type="ECO:0000313" key="10">
    <source>
        <dbReference type="EMBL" id="KJH81821.1"/>
    </source>
</evidence>
<dbReference type="OrthoDB" id="9793421at2"/>
<evidence type="ECO:0000256" key="5">
    <source>
        <dbReference type="ARBA" id="ARBA00048267"/>
    </source>
</evidence>
<protein>
    <recommendedName>
        <fullName evidence="4">protein-glutamate methylesterase</fullName>
        <ecNumber evidence="4">3.1.1.61</ecNumber>
    </recommendedName>
</protein>
<dbReference type="EC" id="3.1.1.61" evidence="4"/>
<dbReference type="GO" id="GO:0000156">
    <property type="term" value="F:phosphorelay response regulator activity"/>
    <property type="evidence" value="ECO:0007669"/>
    <property type="project" value="InterPro"/>
</dbReference>
<accession>A0A0D9AR09</accession>
<dbReference type="Pfam" id="PF00072">
    <property type="entry name" value="Response_reg"/>
    <property type="match status" value="1"/>
</dbReference>
<dbReference type="RefSeq" id="WP_045162385.1">
    <property type="nucleotide sequence ID" value="NZ_JYHV01000019.1"/>
</dbReference>
<evidence type="ECO:0000256" key="3">
    <source>
        <dbReference type="ARBA" id="ARBA00022801"/>
    </source>
</evidence>
<dbReference type="EMBL" id="JYHV01000019">
    <property type="protein sequence ID" value="KJH81821.1"/>
    <property type="molecule type" value="Genomic_DNA"/>
</dbReference>
<feature type="domain" description="Response regulatory" evidence="8">
    <location>
        <begin position="2"/>
        <end position="118"/>
    </location>
</feature>
<dbReference type="InterPro" id="IPR008248">
    <property type="entry name" value="CheB-like"/>
</dbReference>
<feature type="modified residue" description="4-aspartylphosphate" evidence="7">
    <location>
        <position position="51"/>
    </location>
</feature>
<dbReference type="PROSITE" id="PS50122">
    <property type="entry name" value="CHEB"/>
    <property type="match status" value="1"/>
</dbReference>
<dbReference type="GO" id="GO:0006935">
    <property type="term" value="P:chemotaxis"/>
    <property type="evidence" value="ECO:0007669"/>
    <property type="project" value="UniProtKB-UniRule"/>
</dbReference>
<evidence type="ECO:0000256" key="1">
    <source>
        <dbReference type="ARBA" id="ARBA00022490"/>
    </source>
</evidence>
<dbReference type="CDD" id="cd17541">
    <property type="entry name" value="REC_CheB-like"/>
    <property type="match status" value="1"/>
</dbReference>
<dbReference type="Proteomes" id="UP000032487">
    <property type="component" value="Unassembled WGS sequence"/>
</dbReference>
<evidence type="ECO:0000256" key="7">
    <source>
        <dbReference type="PROSITE-ProRule" id="PRU00169"/>
    </source>
</evidence>
<dbReference type="GO" id="GO:0008984">
    <property type="term" value="F:protein-glutamate methylesterase activity"/>
    <property type="evidence" value="ECO:0007669"/>
    <property type="project" value="UniProtKB-EC"/>
</dbReference>
<dbReference type="Pfam" id="PF01339">
    <property type="entry name" value="CheB_methylest"/>
    <property type="match status" value="1"/>
</dbReference>
<dbReference type="SUPFAM" id="SSF52172">
    <property type="entry name" value="CheY-like"/>
    <property type="match status" value="1"/>
</dbReference>
<evidence type="ECO:0000256" key="2">
    <source>
        <dbReference type="ARBA" id="ARBA00022500"/>
    </source>
</evidence>
<dbReference type="CDD" id="cd16432">
    <property type="entry name" value="CheB_Rec"/>
    <property type="match status" value="1"/>
</dbReference>
<dbReference type="Gene3D" id="3.40.50.180">
    <property type="entry name" value="Methylesterase CheB, C-terminal domain"/>
    <property type="match status" value="1"/>
</dbReference>
<dbReference type="PANTHER" id="PTHR42872:SF6">
    <property type="entry name" value="PROTEIN-GLUTAMATE METHYLESTERASE_PROTEIN-GLUTAMINE GLUTAMINASE"/>
    <property type="match status" value="1"/>
</dbReference>
<organism evidence="10 11">
    <name type="scientific">Stutzerimonas stutzeri</name>
    <name type="common">Pseudomonas stutzeri</name>
    <dbReference type="NCBI Taxonomy" id="316"/>
    <lineage>
        <taxon>Bacteria</taxon>
        <taxon>Pseudomonadati</taxon>
        <taxon>Pseudomonadota</taxon>
        <taxon>Gammaproteobacteria</taxon>
        <taxon>Pseudomonadales</taxon>
        <taxon>Pseudomonadaceae</taxon>
        <taxon>Stutzerimonas</taxon>
    </lineage>
</organism>
<dbReference type="InterPro" id="IPR001789">
    <property type="entry name" value="Sig_transdc_resp-reg_receiver"/>
</dbReference>
<evidence type="ECO:0000256" key="6">
    <source>
        <dbReference type="PROSITE-ProRule" id="PRU00050"/>
    </source>
</evidence>
<keyword evidence="1" id="KW-0963">Cytoplasm</keyword>
<keyword evidence="7" id="KW-0597">Phosphoprotein</keyword>
<dbReference type="PATRIC" id="fig|316.101.peg.3657"/>
<feature type="active site" evidence="6">
    <location>
        <position position="166"/>
    </location>
</feature>
<gene>
    <name evidence="10" type="ORF">UF78_11640</name>
</gene>
<comment type="catalytic activity">
    <reaction evidence="5">
        <text>[protein]-L-glutamate 5-O-methyl ester + H2O = L-glutamyl-[protein] + methanol + H(+)</text>
        <dbReference type="Rhea" id="RHEA:23236"/>
        <dbReference type="Rhea" id="RHEA-COMP:10208"/>
        <dbReference type="Rhea" id="RHEA-COMP:10311"/>
        <dbReference type="ChEBI" id="CHEBI:15377"/>
        <dbReference type="ChEBI" id="CHEBI:15378"/>
        <dbReference type="ChEBI" id="CHEBI:17790"/>
        <dbReference type="ChEBI" id="CHEBI:29973"/>
        <dbReference type="ChEBI" id="CHEBI:82795"/>
        <dbReference type="EC" id="3.1.1.61"/>
    </reaction>
</comment>
<evidence type="ECO:0000256" key="4">
    <source>
        <dbReference type="ARBA" id="ARBA00039140"/>
    </source>
</evidence>
<dbReference type="PIRSF" id="PIRSF000876">
    <property type="entry name" value="RR_chemtxs_CheB"/>
    <property type="match status" value="1"/>
</dbReference>
<evidence type="ECO:0000259" key="9">
    <source>
        <dbReference type="PROSITE" id="PS50122"/>
    </source>
</evidence>
<evidence type="ECO:0000259" key="8">
    <source>
        <dbReference type="PROSITE" id="PS50110"/>
    </source>
</evidence>
<dbReference type="SMART" id="SM00448">
    <property type="entry name" value="REC"/>
    <property type="match status" value="1"/>
</dbReference>
<comment type="caution">
    <text evidence="10">The sequence shown here is derived from an EMBL/GenBank/DDBJ whole genome shotgun (WGS) entry which is preliminary data.</text>
</comment>
<dbReference type="PROSITE" id="PS50110">
    <property type="entry name" value="RESPONSE_REGULATORY"/>
    <property type="match status" value="1"/>
</dbReference>
<proteinExistence type="predicted"/>
<feature type="active site" evidence="6">
    <location>
        <position position="286"/>
    </location>
</feature>
<reference evidence="10 11" key="1">
    <citation type="submission" date="2015-02" db="EMBL/GenBank/DDBJ databases">
        <title>Draft genome sequence of Pseudomonas stutzeri NT0128 isolated from wheat (Triticum turgidum) rhizosphere.</title>
        <authorList>
            <person name="Tovi N."/>
            <person name="Frenk S."/>
            <person name="Hadar Y."/>
            <person name="Minz D."/>
        </authorList>
    </citation>
    <scope>NUCLEOTIDE SEQUENCE [LARGE SCALE GENOMIC DNA]</scope>
    <source>
        <strain evidence="10 11">NT0128</strain>
    </source>
</reference>
<feature type="domain" description="CheB-type methylesterase" evidence="9">
    <location>
        <begin position="159"/>
        <end position="337"/>
    </location>
</feature>
<dbReference type="InterPro" id="IPR011006">
    <property type="entry name" value="CheY-like_superfamily"/>
</dbReference>